<gene>
    <name evidence="1" type="ORF">LCGC14_1583850</name>
</gene>
<name>A0A0F9IG47_9ZZZZ</name>
<comment type="caution">
    <text evidence="1">The sequence shown here is derived from an EMBL/GenBank/DDBJ whole genome shotgun (WGS) entry which is preliminary data.</text>
</comment>
<sequence length="140" mass="17101">MTKELLKQIQAQFDRLPKQIEKYIRVEFHDFYDYIHRAITTPLANFSNQSQKRWQDAEKKYNVKPIYALPTKIFNKIEKQNTEDFIKVWNQVLKFIWNNTTDFKKRNKLFLLVRTHLISDYGYFDIVDTNKLYKVNNEQT</sequence>
<organism evidence="1">
    <name type="scientific">marine sediment metagenome</name>
    <dbReference type="NCBI Taxonomy" id="412755"/>
    <lineage>
        <taxon>unclassified sequences</taxon>
        <taxon>metagenomes</taxon>
        <taxon>ecological metagenomes</taxon>
    </lineage>
</organism>
<dbReference type="EMBL" id="LAZR01012496">
    <property type="protein sequence ID" value="KKM26526.1"/>
    <property type="molecule type" value="Genomic_DNA"/>
</dbReference>
<protein>
    <submittedName>
        <fullName evidence="1">Uncharacterized protein</fullName>
    </submittedName>
</protein>
<proteinExistence type="predicted"/>
<evidence type="ECO:0000313" key="1">
    <source>
        <dbReference type="EMBL" id="KKM26526.1"/>
    </source>
</evidence>
<dbReference type="AlphaFoldDB" id="A0A0F9IG47"/>
<accession>A0A0F9IG47</accession>
<reference evidence="1" key="1">
    <citation type="journal article" date="2015" name="Nature">
        <title>Complex archaea that bridge the gap between prokaryotes and eukaryotes.</title>
        <authorList>
            <person name="Spang A."/>
            <person name="Saw J.H."/>
            <person name="Jorgensen S.L."/>
            <person name="Zaremba-Niedzwiedzka K."/>
            <person name="Martijn J."/>
            <person name="Lind A.E."/>
            <person name="van Eijk R."/>
            <person name="Schleper C."/>
            <person name="Guy L."/>
            <person name="Ettema T.J."/>
        </authorList>
    </citation>
    <scope>NUCLEOTIDE SEQUENCE</scope>
</reference>